<dbReference type="GO" id="GO:0003743">
    <property type="term" value="F:translation initiation factor activity"/>
    <property type="evidence" value="ECO:0007669"/>
    <property type="project" value="UniProtKB-UniRule"/>
</dbReference>
<dbReference type="PROSITE" id="PS00938">
    <property type="entry name" value="IF3"/>
    <property type="match status" value="1"/>
</dbReference>
<keyword evidence="3 4" id="KW-0648">Protein biosynthesis</keyword>
<dbReference type="Pfam" id="PF05198">
    <property type="entry name" value="IF3_N"/>
    <property type="match status" value="1"/>
</dbReference>
<evidence type="ECO:0000313" key="9">
    <source>
        <dbReference type="EMBL" id="PIS42700.1"/>
    </source>
</evidence>
<gene>
    <name evidence="4" type="primary">infC</name>
    <name evidence="9" type="ORF">COT24_02140</name>
</gene>
<sequence>MFRPNFNSNKRLRKNLLIRAPEVLLIDEQGKKVGIIPITQAQSMAWEREVDLVEVSPEANPPVCKLIDFGKYKYHKEKEERKQKAKQKKVEIKGIRLTLKIGKHDFEVKLNRAKKFLEQGHKIKVEMLLRGRERAHLDLANEIMVNFQNDLGEGIVVEQPIIRQGGKLSTLIAKRN</sequence>
<dbReference type="AlphaFoldDB" id="A0A2H0YW41"/>
<comment type="subunit">
    <text evidence="4 6">Monomer.</text>
</comment>
<evidence type="ECO:0000256" key="4">
    <source>
        <dbReference type="HAMAP-Rule" id="MF_00080"/>
    </source>
</evidence>
<evidence type="ECO:0000256" key="6">
    <source>
        <dbReference type="RuleBase" id="RU000646"/>
    </source>
</evidence>
<dbReference type="Pfam" id="PF00707">
    <property type="entry name" value="IF3_C"/>
    <property type="match status" value="1"/>
</dbReference>
<evidence type="ECO:0000259" key="8">
    <source>
        <dbReference type="Pfam" id="PF05198"/>
    </source>
</evidence>
<dbReference type="GO" id="GO:0043022">
    <property type="term" value="F:ribosome binding"/>
    <property type="evidence" value="ECO:0007669"/>
    <property type="project" value="TreeGrafter"/>
</dbReference>
<dbReference type="SUPFAM" id="SSF54364">
    <property type="entry name" value="Translation initiation factor IF3, N-terminal domain"/>
    <property type="match status" value="1"/>
</dbReference>
<dbReference type="InterPro" id="IPR036788">
    <property type="entry name" value="T_IF-3_C_sf"/>
</dbReference>
<dbReference type="Gene3D" id="3.30.110.10">
    <property type="entry name" value="Translation initiation factor 3 (IF-3), C-terminal domain"/>
    <property type="match status" value="1"/>
</dbReference>
<dbReference type="EMBL" id="PEXU01000025">
    <property type="protein sequence ID" value="PIS42700.1"/>
    <property type="molecule type" value="Genomic_DNA"/>
</dbReference>
<reference evidence="9 10" key="1">
    <citation type="submission" date="2017-09" db="EMBL/GenBank/DDBJ databases">
        <title>Depth-based differentiation of microbial function through sediment-hosted aquifers and enrichment of novel symbionts in the deep terrestrial subsurface.</title>
        <authorList>
            <person name="Probst A.J."/>
            <person name="Ladd B."/>
            <person name="Jarett J.K."/>
            <person name="Geller-Mcgrath D.E."/>
            <person name="Sieber C.M."/>
            <person name="Emerson J.B."/>
            <person name="Anantharaman K."/>
            <person name="Thomas B.C."/>
            <person name="Malmstrom R."/>
            <person name="Stieglmeier M."/>
            <person name="Klingl A."/>
            <person name="Woyke T."/>
            <person name="Ryan C.M."/>
            <person name="Banfield J.F."/>
        </authorList>
    </citation>
    <scope>NUCLEOTIDE SEQUENCE [LARGE SCALE GENOMIC DNA]</scope>
    <source>
        <strain evidence="9">CG08_land_8_20_14_0_20_40_16</strain>
    </source>
</reference>
<feature type="domain" description="Translation initiation factor 3 C-terminal" evidence="7">
    <location>
        <begin position="90"/>
        <end position="173"/>
    </location>
</feature>
<dbReference type="PANTHER" id="PTHR10938:SF0">
    <property type="entry name" value="TRANSLATION INITIATION FACTOR IF-3, MITOCHONDRIAL"/>
    <property type="match status" value="1"/>
</dbReference>
<dbReference type="GO" id="GO:0005737">
    <property type="term" value="C:cytoplasm"/>
    <property type="evidence" value="ECO:0007669"/>
    <property type="project" value="UniProtKB-SubCell"/>
</dbReference>
<dbReference type="InterPro" id="IPR019813">
    <property type="entry name" value="Translation_initiation_fac3_CS"/>
</dbReference>
<dbReference type="Gene3D" id="3.10.20.80">
    <property type="entry name" value="Translation initiation factor 3 (IF-3), N-terminal domain"/>
    <property type="match status" value="1"/>
</dbReference>
<keyword evidence="4" id="KW-0963">Cytoplasm</keyword>
<comment type="subcellular location">
    <subcellularLocation>
        <location evidence="4 6">Cytoplasm</location>
    </subcellularLocation>
</comment>
<dbReference type="InterPro" id="IPR001288">
    <property type="entry name" value="Translation_initiation_fac_3"/>
</dbReference>
<accession>A0A2H0YW41</accession>
<evidence type="ECO:0000313" key="10">
    <source>
        <dbReference type="Proteomes" id="UP000231542"/>
    </source>
</evidence>
<dbReference type="InterPro" id="IPR019815">
    <property type="entry name" value="Translation_initiation_fac_3_C"/>
</dbReference>
<proteinExistence type="inferred from homology"/>
<name>A0A2H0YW41_9BACT</name>
<dbReference type="HAMAP" id="MF_00080">
    <property type="entry name" value="IF_3"/>
    <property type="match status" value="1"/>
</dbReference>
<evidence type="ECO:0000256" key="1">
    <source>
        <dbReference type="ARBA" id="ARBA00005439"/>
    </source>
</evidence>
<evidence type="ECO:0000256" key="2">
    <source>
        <dbReference type="ARBA" id="ARBA00022540"/>
    </source>
</evidence>
<dbReference type="NCBIfam" id="TIGR00168">
    <property type="entry name" value="infC"/>
    <property type="match status" value="1"/>
</dbReference>
<comment type="function">
    <text evidence="4 6">IF-3 binds to the 30S ribosomal subunit and shifts the equilibrium between 70S ribosomes and their 50S and 30S subunits in favor of the free subunits, thus enhancing the availability of 30S subunits on which protein synthesis initiation begins.</text>
</comment>
<comment type="similarity">
    <text evidence="1 4 6">Belongs to the IF-3 family.</text>
</comment>
<evidence type="ECO:0000256" key="3">
    <source>
        <dbReference type="ARBA" id="ARBA00022917"/>
    </source>
</evidence>
<dbReference type="InterPro" id="IPR036787">
    <property type="entry name" value="T_IF-3_N_sf"/>
</dbReference>
<feature type="domain" description="Translation initiation factor 3 N-terminal" evidence="8">
    <location>
        <begin position="17"/>
        <end position="83"/>
    </location>
</feature>
<evidence type="ECO:0000259" key="7">
    <source>
        <dbReference type="Pfam" id="PF00707"/>
    </source>
</evidence>
<dbReference type="SUPFAM" id="SSF55200">
    <property type="entry name" value="Translation initiation factor IF3, C-terminal domain"/>
    <property type="match status" value="1"/>
</dbReference>
<organism evidence="9 10">
    <name type="scientific">Candidatus Kerfeldbacteria bacterium CG08_land_8_20_14_0_20_40_16</name>
    <dbReference type="NCBI Taxonomy" id="2014244"/>
    <lineage>
        <taxon>Bacteria</taxon>
        <taxon>Candidatus Kerfeldiibacteriota</taxon>
    </lineage>
</organism>
<keyword evidence="2 4" id="KW-0396">Initiation factor</keyword>
<evidence type="ECO:0000256" key="5">
    <source>
        <dbReference type="NCBIfam" id="TIGR00168"/>
    </source>
</evidence>
<dbReference type="GO" id="GO:0032790">
    <property type="term" value="P:ribosome disassembly"/>
    <property type="evidence" value="ECO:0007669"/>
    <property type="project" value="TreeGrafter"/>
</dbReference>
<dbReference type="InterPro" id="IPR019814">
    <property type="entry name" value="Translation_initiation_fac_3_N"/>
</dbReference>
<dbReference type="Proteomes" id="UP000231542">
    <property type="component" value="Unassembled WGS sequence"/>
</dbReference>
<comment type="caution">
    <text evidence="9">The sequence shown here is derived from an EMBL/GenBank/DDBJ whole genome shotgun (WGS) entry which is preliminary data.</text>
</comment>
<dbReference type="PANTHER" id="PTHR10938">
    <property type="entry name" value="TRANSLATION INITIATION FACTOR IF-3"/>
    <property type="match status" value="1"/>
</dbReference>
<protein>
    <recommendedName>
        <fullName evidence="4 5">Translation initiation factor IF-3</fullName>
    </recommendedName>
</protein>